<evidence type="ECO:0000256" key="1">
    <source>
        <dbReference type="ARBA" id="ARBA00023015"/>
    </source>
</evidence>
<evidence type="ECO:0000256" key="3">
    <source>
        <dbReference type="ARBA" id="ARBA00023163"/>
    </source>
</evidence>
<dbReference type="RefSeq" id="WP_113268243.1">
    <property type="nucleotide sequence ID" value="NZ_QNTU01000001.1"/>
</dbReference>
<dbReference type="GO" id="GO:0003700">
    <property type="term" value="F:DNA-binding transcription factor activity"/>
    <property type="evidence" value="ECO:0007669"/>
    <property type="project" value="InterPro"/>
</dbReference>
<dbReference type="InterPro" id="IPR009057">
    <property type="entry name" value="Homeodomain-like_sf"/>
</dbReference>
<dbReference type="Proteomes" id="UP000252204">
    <property type="component" value="Unassembled WGS sequence"/>
</dbReference>
<comment type="caution">
    <text evidence="5">The sequence shown here is derived from an EMBL/GenBank/DDBJ whole genome shotgun (WGS) entry which is preliminary data.</text>
</comment>
<keyword evidence="3" id="KW-0804">Transcription</keyword>
<dbReference type="Pfam" id="PF12833">
    <property type="entry name" value="HTH_18"/>
    <property type="match status" value="1"/>
</dbReference>
<evidence type="ECO:0000313" key="5">
    <source>
        <dbReference type="EMBL" id="RBI69599.1"/>
    </source>
</evidence>
<evidence type="ECO:0000256" key="2">
    <source>
        <dbReference type="ARBA" id="ARBA00023125"/>
    </source>
</evidence>
<feature type="domain" description="HTH araC/xylS-type" evidence="4">
    <location>
        <begin position="222"/>
        <end position="320"/>
    </location>
</feature>
<keyword evidence="1" id="KW-0805">Transcription regulation</keyword>
<dbReference type="InterPro" id="IPR018060">
    <property type="entry name" value="HTH_AraC"/>
</dbReference>
<dbReference type="EMBL" id="QNTU01000001">
    <property type="protein sequence ID" value="RBI69599.1"/>
    <property type="molecule type" value="Genomic_DNA"/>
</dbReference>
<evidence type="ECO:0000313" key="6">
    <source>
        <dbReference type="Proteomes" id="UP000252204"/>
    </source>
</evidence>
<organism evidence="5 6">
    <name type="scientific">Vreelandella sulfidaeris</name>
    <dbReference type="NCBI Taxonomy" id="115553"/>
    <lineage>
        <taxon>Bacteria</taxon>
        <taxon>Pseudomonadati</taxon>
        <taxon>Pseudomonadota</taxon>
        <taxon>Gammaproteobacteria</taxon>
        <taxon>Oceanospirillales</taxon>
        <taxon>Halomonadaceae</taxon>
        <taxon>Vreelandella</taxon>
    </lineage>
</organism>
<dbReference type="SUPFAM" id="SSF46689">
    <property type="entry name" value="Homeodomain-like"/>
    <property type="match status" value="1"/>
</dbReference>
<dbReference type="OrthoDB" id="6670788at2"/>
<dbReference type="PROSITE" id="PS01124">
    <property type="entry name" value="HTH_ARAC_FAMILY_2"/>
    <property type="match status" value="1"/>
</dbReference>
<dbReference type="Gene3D" id="1.10.10.60">
    <property type="entry name" value="Homeodomain-like"/>
    <property type="match status" value="1"/>
</dbReference>
<proteinExistence type="predicted"/>
<name>A0A365TVX8_9GAMM</name>
<dbReference type="GO" id="GO:0043565">
    <property type="term" value="F:sequence-specific DNA binding"/>
    <property type="evidence" value="ECO:0007669"/>
    <property type="project" value="InterPro"/>
</dbReference>
<dbReference type="InterPro" id="IPR050204">
    <property type="entry name" value="AraC_XylS_family_regulators"/>
</dbReference>
<dbReference type="PANTHER" id="PTHR46796">
    <property type="entry name" value="HTH-TYPE TRANSCRIPTIONAL ACTIVATOR RHAS-RELATED"/>
    <property type="match status" value="1"/>
</dbReference>
<sequence>MGGPSHQPEISATDLQQLSASLVKRQRLDAPSWDHRSALLTGRMWVSELEPGMQLRLADIQDRFGLTSQAVLPAGIKIALVIAGNAHVRYGDFEASLGPQATHTGLLVTLPSATNFERRGQAGDDERTLTLSLSPAWAARHGYQAVLTASPDAPQAAYWSPSAGLLALASRLFTLQPTDIGHPAYRLQLVGFAMALAGEALAVACPSPNMLTSSHKPDRRLARLMSMVDSGQARGVTQAELAHQLGMSLSNLQRRFHHQHGEALGSFLRRHHLSLARDAMAREAMSIETAAALAGYTSATNFATAFKREFGSRPSDHQKASAFTPCQKIVINKALDASL</sequence>
<accession>A0A365TVX8</accession>
<keyword evidence="6" id="KW-1185">Reference proteome</keyword>
<dbReference type="SMART" id="SM00342">
    <property type="entry name" value="HTH_ARAC"/>
    <property type="match status" value="1"/>
</dbReference>
<evidence type="ECO:0000259" key="4">
    <source>
        <dbReference type="PROSITE" id="PS01124"/>
    </source>
</evidence>
<dbReference type="AlphaFoldDB" id="A0A365TVX8"/>
<reference evidence="6" key="1">
    <citation type="submission" date="2018-06" db="EMBL/GenBank/DDBJ databases">
        <title>Whole genome sequencing of four bacterial strains from South Shetland trench revealing bio-synthetic gene clusters.</title>
        <authorList>
            <person name="Abdel-Mageed W.M."/>
            <person name="Lehri B."/>
            <person name="Jarmusch S."/>
            <person name="Miranda K."/>
            <person name="Goodfellow M."/>
            <person name="Jaspars M."/>
            <person name="Karlyshev A.V."/>
        </authorList>
    </citation>
    <scope>NUCLEOTIDE SEQUENCE [LARGE SCALE GENOMIC DNA]</scope>
    <source>
        <strain evidence="6">SST4</strain>
    </source>
</reference>
<protein>
    <recommendedName>
        <fullName evidence="4">HTH araC/xylS-type domain-containing protein</fullName>
    </recommendedName>
</protein>
<keyword evidence="2" id="KW-0238">DNA-binding</keyword>
<gene>
    <name evidence="5" type="ORF">DQ400_02635</name>
</gene>